<keyword evidence="1" id="KW-0472">Membrane</keyword>
<keyword evidence="1" id="KW-1133">Transmembrane helix</keyword>
<dbReference type="EMBL" id="CAXDID020000012">
    <property type="protein sequence ID" value="CAL5980177.1"/>
    <property type="molecule type" value="Genomic_DNA"/>
</dbReference>
<name>A0AA86NPY3_9EUKA</name>
<proteinExistence type="predicted"/>
<organism evidence="2">
    <name type="scientific">Hexamita inflata</name>
    <dbReference type="NCBI Taxonomy" id="28002"/>
    <lineage>
        <taxon>Eukaryota</taxon>
        <taxon>Metamonada</taxon>
        <taxon>Diplomonadida</taxon>
        <taxon>Hexamitidae</taxon>
        <taxon>Hexamitinae</taxon>
        <taxon>Hexamita</taxon>
    </lineage>
</organism>
<comment type="caution">
    <text evidence="2">The sequence shown here is derived from an EMBL/GenBank/DDBJ whole genome shotgun (WGS) entry which is preliminary data.</text>
</comment>
<dbReference type="EMBL" id="CATOUU010000279">
    <property type="protein sequence ID" value="CAI9923131.1"/>
    <property type="molecule type" value="Genomic_DNA"/>
</dbReference>
<feature type="transmembrane region" description="Helical" evidence="1">
    <location>
        <begin position="24"/>
        <end position="44"/>
    </location>
</feature>
<reference evidence="2" key="1">
    <citation type="submission" date="2023-06" db="EMBL/GenBank/DDBJ databases">
        <authorList>
            <person name="Kurt Z."/>
        </authorList>
    </citation>
    <scope>NUCLEOTIDE SEQUENCE</scope>
</reference>
<evidence type="ECO:0000313" key="4">
    <source>
        <dbReference type="Proteomes" id="UP001642409"/>
    </source>
</evidence>
<keyword evidence="4" id="KW-1185">Reference proteome</keyword>
<evidence type="ECO:0000313" key="3">
    <source>
        <dbReference type="EMBL" id="CAL5980177.1"/>
    </source>
</evidence>
<evidence type="ECO:0000313" key="2">
    <source>
        <dbReference type="EMBL" id="CAI9923131.1"/>
    </source>
</evidence>
<evidence type="ECO:0000256" key="1">
    <source>
        <dbReference type="SAM" id="Phobius"/>
    </source>
</evidence>
<accession>A0AA86NPY3</accession>
<reference evidence="3 4" key="2">
    <citation type="submission" date="2024-07" db="EMBL/GenBank/DDBJ databases">
        <authorList>
            <person name="Akdeniz Z."/>
        </authorList>
    </citation>
    <scope>NUCLEOTIDE SEQUENCE [LARGE SCALE GENOMIC DNA]</scope>
</reference>
<gene>
    <name evidence="2" type="ORF">HINF_LOCUS10776</name>
    <name evidence="3" type="ORF">HINF_LOCUS6042</name>
</gene>
<sequence length="149" mass="17747">MRRQSTQYMVLNNLYLSKSVDYTILFNAMILFKHVILALTCVSLDMKFKTHKKYFQNIFFCQLYNQQNTKLLKIETTRQLFRNNNKFNNNQGKLFNSLNEYRYDDVKSKRNDDSFMYVKIPIGQTNFSKLNQGGNKSFGGYKQGNYSYD</sequence>
<keyword evidence="1" id="KW-0812">Transmembrane</keyword>
<protein>
    <submittedName>
        <fullName evidence="3">Hypothetical_protein</fullName>
    </submittedName>
</protein>
<dbReference type="AlphaFoldDB" id="A0AA86NPY3"/>
<dbReference type="Proteomes" id="UP001642409">
    <property type="component" value="Unassembled WGS sequence"/>
</dbReference>